<sequence length="287" mass="31281">MRRLSVFSLGTALVFALGACSSGTASSSNNSSPQGSHAAASSSGSNASSAGQQIEVSELLEHQEKARGLDFMRDVKFPITCPSHESGKNPDLEELKKKGISEKEIALTDDNKAGKPRPRSTESVDSKDKKWTTINESDGSWIYDKRGDEHGEVKADGTWTMKTKSHSAELHADGSWQEITEANYGYGTRQETYVNADGTYRYIKDREVKVMTCSNGSWIEIFPQEIRVGDRDKEILTEITDRGEIRDEDFSDAQTATPSRVNGYGSPGGGGVVPLQPRTVVPSGIRL</sequence>
<feature type="chain" id="PRO_5038509253" description="Lipoprotein" evidence="2">
    <location>
        <begin position="28"/>
        <end position="287"/>
    </location>
</feature>
<keyword evidence="2" id="KW-0732">Signal</keyword>
<organism evidence="3 4">
    <name type="scientific">Rothia dentocariosa</name>
    <dbReference type="NCBI Taxonomy" id="2047"/>
    <lineage>
        <taxon>Bacteria</taxon>
        <taxon>Bacillati</taxon>
        <taxon>Actinomycetota</taxon>
        <taxon>Actinomycetes</taxon>
        <taxon>Micrococcales</taxon>
        <taxon>Micrococcaceae</taxon>
        <taxon>Rothia</taxon>
    </lineage>
</organism>
<comment type="caution">
    <text evidence="3">The sequence shown here is derived from an EMBL/GenBank/DDBJ whole genome shotgun (WGS) entry which is preliminary data.</text>
</comment>
<evidence type="ECO:0000313" key="3">
    <source>
        <dbReference type="EMBL" id="PEN15442.1"/>
    </source>
</evidence>
<feature type="region of interest" description="Disordered" evidence="1">
    <location>
        <begin position="249"/>
        <end position="277"/>
    </location>
</feature>
<feature type="signal peptide" evidence="2">
    <location>
        <begin position="1"/>
        <end position="27"/>
    </location>
</feature>
<gene>
    <name evidence="3" type="ORF">CRM92_10125</name>
</gene>
<reference evidence="3" key="1">
    <citation type="submission" date="2017-10" db="EMBL/GenBank/DDBJ databases">
        <title>Kefir isolates.</title>
        <authorList>
            <person name="Kim Y."/>
            <person name="Blasche S."/>
        </authorList>
    </citation>
    <scope>NUCLEOTIDE SEQUENCE [LARGE SCALE GENOMIC DNA]</scope>
    <source>
        <strain evidence="3">OG2-2</strain>
    </source>
</reference>
<evidence type="ECO:0000256" key="1">
    <source>
        <dbReference type="SAM" id="MobiDB-lite"/>
    </source>
</evidence>
<dbReference type="PROSITE" id="PS51257">
    <property type="entry name" value="PROKAR_LIPOPROTEIN"/>
    <property type="match status" value="1"/>
</dbReference>
<dbReference type="EMBL" id="PDEV01000006">
    <property type="protein sequence ID" value="PEN15442.1"/>
    <property type="molecule type" value="Genomic_DNA"/>
</dbReference>
<proteinExistence type="predicted"/>
<protein>
    <recommendedName>
        <fullName evidence="5">Lipoprotein</fullName>
    </recommendedName>
</protein>
<name>A0A2A8D3B5_9MICC</name>
<evidence type="ECO:0000256" key="2">
    <source>
        <dbReference type="SAM" id="SignalP"/>
    </source>
</evidence>
<feature type="region of interest" description="Disordered" evidence="1">
    <location>
        <begin position="24"/>
        <end position="52"/>
    </location>
</feature>
<dbReference type="Proteomes" id="UP000219947">
    <property type="component" value="Unassembled WGS sequence"/>
</dbReference>
<evidence type="ECO:0008006" key="5">
    <source>
        <dbReference type="Google" id="ProtNLM"/>
    </source>
</evidence>
<evidence type="ECO:0000313" key="4">
    <source>
        <dbReference type="Proteomes" id="UP000219947"/>
    </source>
</evidence>
<feature type="compositionally biased region" description="Basic and acidic residues" evidence="1">
    <location>
        <begin position="85"/>
        <end position="128"/>
    </location>
</feature>
<feature type="region of interest" description="Disordered" evidence="1">
    <location>
        <begin position="79"/>
        <end position="128"/>
    </location>
</feature>
<dbReference type="AlphaFoldDB" id="A0A2A8D3B5"/>
<accession>A0A2A8D3B5</accession>
<keyword evidence="4" id="KW-1185">Reference proteome</keyword>
<dbReference type="RefSeq" id="WP_098043126.1">
    <property type="nucleotide sequence ID" value="NZ_PDEV01000006.1"/>
</dbReference>